<dbReference type="OrthoDB" id="3628183at2"/>
<name>A0A136PNB2_9ACTN</name>
<keyword evidence="3" id="KW-0645">Protease</keyword>
<proteinExistence type="predicted"/>
<reference evidence="3 4" key="1">
    <citation type="submission" date="2016-01" db="EMBL/GenBank/DDBJ databases">
        <title>Whole genome sequence and analysis of Micromonospora rosaria DSM 803, which can produce antibacterial substance rosamicin.</title>
        <authorList>
            <person name="Yang H."/>
            <person name="He X."/>
            <person name="Zhu D."/>
        </authorList>
    </citation>
    <scope>NUCLEOTIDE SEQUENCE [LARGE SCALE GENOMIC DNA]</scope>
    <source>
        <strain evidence="3 4">DSM 803</strain>
    </source>
</reference>
<protein>
    <submittedName>
        <fullName evidence="3">Clp protease</fullName>
    </submittedName>
</protein>
<keyword evidence="3" id="KW-0378">Hydrolase</keyword>
<dbReference type="Pfam" id="PF02861">
    <property type="entry name" value="Clp_N"/>
    <property type="match status" value="2"/>
</dbReference>
<dbReference type="GO" id="GO:0006508">
    <property type="term" value="P:proteolysis"/>
    <property type="evidence" value="ECO:0007669"/>
    <property type="project" value="UniProtKB-KW"/>
</dbReference>
<sequence>MFEQFTHRSREVVHRALDEARADGHQPVGTQHLLLALLADESSLAARVLGDAGLDADDLRGRIRRHTEAGGPDLGPADAAALREIGIDLAAIVARIEESFGPDALRAAAPAPRGRWFRRATPRRTRSGGGTFAPRSKKALELSLREAIRLRHRHIGTEHILLGLLREGDGLAALVLTEAGVDLDDLRRRVETALRAAA</sequence>
<organism evidence="3 4">
    <name type="scientific">Micromonospora rosaria</name>
    <dbReference type="NCBI Taxonomy" id="47874"/>
    <lineage>
        <taxon>Bacteria</taxon>
        <taxon>Bacillati</taxon>
        <taxon>Actinomycetota</taxon>
        <taxon>Actinomycetes</taxon>
        <taxon>Micromonosporales</taxon>
        <taxon>Micromonosporaceae</taxon>
        <taxon>Micromonospora</taxon>
    </lineage>
</organism>
<dbReference type="PANTHER" id="PTHR47016:SF5">
    <property type="entry name" value="CLP DOMAIN SUPERFAMILY PROTEIN"/>
    <property type="match status" value="1"/>
</dbReference>
<dbReference type="InterPro" id="IPR004176">
    <property type="entry name" value="Clp_R_N"/>
</dbReference>
<feature type="domain" description="Clp R" evidence="2">
    <location>
        <begin position="2"/>
        <end position="197"/>
    </location>
</feature>
<dbReference type="PROSITE" id="PS51903">
    <property type="entry name" value="CLP_R"/>
    <property type="match status" value="1"/>
</dbReference>
<evidence type="ECO:0000313" key="3">
    <source>
        <dbReference type="EMBL" id="KXK59882.1"/>
    </source>
</evidence>
<dbReference type="Proteomes" id="UP000070620">
    <property type="component" value="Unassembled WGS sequence"/>
</dbReference>
<gene>
    <name evidence="3" type="ORF">AWW66_21885</name>
</gene>
<evidence type="ECO:0000259" key="2">
    <source>
        <dbReference type="PROSITE" id="PS51903"/>
    </source>
</evidence>
<accession>A0A136PNB2</accession>
<keyword evidence="1" id="KW-0677">Repeat</keyword>
<evidence type="ECO:0000313" key="4">
    <source>
        <dbReference type="Proteomes" id="UP000070620"/>
    </source>
</evidence>
<dbReference type="EMBL" id="LRQV01000093">
    <property type="protein sequence ID" value="KXK59882.1"/>
    <property type="molecule type" value="Genomic_DNA"/>
</dbReference>
<dbReference type="GO" id="GO:0008233">
    <property type="term" value="F:peptidase activity"/>
    <property type="evidence" value="ECO:0007669"/>
    <property type="project" value="UniProtKB-KW"/>
</dbReference>
<evidence type="ECO:0000256" key="1">
    <source>
        <dbReference type="PROSITE-ProRule" id="PRU01251"/>
    </source>
</evidence>
<dbReference type="InterPro" id="IPR044217">
    <property type="entry name" value="CLPT1/2"/>
</dbReference>
<dbReference type="Gene3D" id="1.10.1780.10">
    <property type="entry name" value="Clp, N-terminal domain"/>
    <property type="match status" value="2"/>
</dbReference>
<keyword evidence="4" id="KW-1185">Reference proteome</keyword>
<comment type="caution">
    <text evidence="3">The sequence shown here is derived from an EMBL/GenBank/DDBJ whole genome shotgun (WGS) entry which is preliminary data.</text>
</comment>
<dbReference type="SUPFAM" id="SSF81923">
    <property type="entry name" value="Double Clp-N motif"/>
    <property type="match status" value="2"/>
</dbReference>
<dbReference type="InterPro" id="IPR036628">
    <property type="entry name" value="Clp_N_dom_sf"/>
</dbReference>
<dbReference type="PANTHER" id="PTHR47016">
    <property type="entry name" value="ATP-DEPENDENT CLP PROTEASE ATP-BINDING SUBUNIT CLPT1, CHLOROPLASTIC"/>
    <property type="match status" value="1"/>
</dbReference>
<dbReference type="RefSeq" id="WP_067369633.1">
    <property type="nucleotide sequence ID" value="NZ_JBIUBN010000019.1"/>
</dbReference>
<dbReference type="AlphaFoldDB" id="A0A136PNB2"/>